<feature type="transmembrane region" description="Helical" evidence="1">
    <location>
        <begin position="431"/>
        <end position="450"/>
    </location>
</feature>
<dbReference type="KEGG" id="scl:sce0783"/>
<evidence type="ECO:0000313" key="2">
    <source>
        <dbReference type="EMBL" id="CAN90940.1"/>
    </source>
</evidence>
<feature type="transmembrane region" description="Helical" evidence="1">
    <location>
        <begin position="131"/>
        <end position="152"/>
    </location>
</feature>
<evidence type="ECO:0000256" key="1">
    <source>
        <dbReference type="SAM" id="Phobius"/>
    </source>
</evidence>
<dbReference type="eggNOG" id="COG1287">
    <property type="taxonomic scope" value="Bacteria"/>
</dbReference>
<keyword evidence="1" id="KW-1133">Transmembrane helix</keyword>
<dbReference type="HOGENOM" id="CLU_375015_0_0_7"/>
<feature type="transmembrane region" description="Helical" evidence="1">
    <location>
        <begin position="20"/>
        <end position="39"/>
    </location>
</feature>
<sequence length="740" mass="77399">MAAPPAPSRLRALAARALPYAPALAASGALGALCIRAILAQAGSPALPLDDAFIHMQYARRLAEGGFFSFVAGDGYSSGATSLLWPVLLAPFHALGLRDLSLVYAVWALGLVFHAALAVETARLARPLAGPAAAAGAGAMCAGFAAFAWFAWSGMETVAFAWILTRTARLAAALCEPAPPEPATDSAAPALPPGAPALPPTAPIARSLALCGFVAPLLRPEGALASLLAAIALALSASRAVPPAPLAAPPLSAPSPSRSDALWHSARSARSAGRLLALAPLLGPLVVPALNQLLAGHPTSSTTSVKWLIGNPNYDGPTLRAALLDNVRLLVTDVIDGGQWTAVFLPEGSAAVIALGAVALAVAAHRRGRPAHAAIVGALALGALLPCTYLSFLWNRVRYVWPFAPAWIVMAACLARELGDAAQRLRPSLHYVTPLLAGAFAGALAARLPWAIGDLANSARAIDRQQVWLGRWAARHLPEDARIGVNDTGALAYFSGRRTFDVVGLTTEGEARYWVAGAGSRFEHYEKLPPERRPTHFIVYPHWMACPPVLGRALVDATVEDQAILGGTTMIAYEARWDLLGSGALPVRSVPGERILDELDVSDLESEAAHAYALDPLADQRNLAIALAAPESSAPGELDPTRTELADGGRYHRTADRFVVHLAAPPAEARLVLRVASDDGAELAVSVAGEAIGTVDVPRGRWVERALPLPAARLSTPAPIAITLRRGAGFHAFHYWITGR</sequence>
<feature type="transmembrane region" description="Helical" evidence="1">
    <location>
        <begin position="340"/>
        <end position="362"/>
    </location>
</feature>
<dbReference type="STRING" id="448385.sce0783"/>
<protein>
    <recommendedName>
        <fullName evidence="4">Glycosyltransferase RgtA/B/C/D-like domain-containing protein</fullName>
    </recommendedName>
</protein>
<feature type="transmembrane region" description="Helical" evidence="1">
    <location>
        <begin position="374"/>
        <end position="394"/>
    </location>
</feature>
<dbReference type="EMBL" id="AM746676">
    <property type="protein sequence ID" value="CAN90940.1"/>
    <property type="molecule type" value="Genomic_DNA"/>
</dbReference>
<keyword evidence="3" id="KW-1185">Reference proteome</keyword>
<accession>A9EP55</accession>
<dbReference type="OrthoDB" id="9076439at2"/>
<gene>
    <name evidence="2" type="ordered locus">sce0783</name>
</gene>
<organism evidence="2 3">
    <name type="scientific">Sorangium cellulosum (strain So ce56)</name>
    <name type="common">Polyangium cellulosum (strain So ce56)</name>
    <dbReference type="NCBI Taxonomy" id="448385"/>
    <lineage>
        <taxon>Bacteria</taxon>
        <taxon>Pseudomonadati</taxon>
        <taxon>Myxococcota</taxon>
        <taxon>Polyangia</taxon>
        <taxon>Polyangiales</taxon>
        <taxon>Polyangiaceae</taxon>
        <taxon>Sorangium</taxon>
    </lineage>
</organism>
<feature type="transmembrane region" description="Helical" evidence="1">
    <location>
        <begin position="100"/>
        <end position="119"/>
    </location>
</feature>
<keyword evidence="1" id="KW-0812">Transmembrane</keyword>
<dbReference type="RefSeq" id="WP_012233418.1">
    <property type="nucleotide sequence ID" value="NC_010162.1"/>
</dbReference>
<dbReference type="BioCyc" id="SCEL448385:SCE_RS04100-MONOMER"/>
<feature type="transmembrane region" description="Helical" evidence="1">
    <location>
        <begin position="275"/>
        <end position="294"/>
    </location>
</feature>
<feature type="transmembrane region" description="Helical" evidence="1">
    <location>
        <begin position="400"/>
        <end position="419"/>
    </location>
</feature>
<reference evidence="2 3" key="1">
    <citation type="journal article" date="2007" name="Nat. Biotechnol.">
        <title>Complete genome sequence of the myxobacterium Sorangium cellulosum.</title>
        <authorList>
            <person name="Schneiker S."/>
            <person name="Perlova O."/>
            <person name="Kaiser O."/>
            <person name="Gerth K."/>
            <person name="Alici A."/>
            <person name="Altmeyer M.O."/>
            <person name="Bartels D."/>
            <person name="Bekel T."/>
            <person name="Beyer S."/>
            <person name="Bode E."/>
            <person name="Bode H.B."/>
            <person name="Bolten C.J."/>
            <person name="Choudhuri J.V."/>
            <person name="Doss S."/>
            <person name="Elnakady Y.A."/>
            <person name="Frank B."/>
            <person name="Gaigalat L."/>
            <person name="Goesmann A."/>
            <person name="Groeger C."/>
            <person name="Gross F."/>
            <person name="Jelsbak L."/>
            <person name="Jelsbak L."/>
            <person name="Kalinowski J."/>
            <person name="Kegler C."/>
            <person name="Knauber T."/>
            <person name="Konietzny S."/>
            <person name="Kopp M."/>
            <person name="Krause L."/>
            <person name="Krug D."/>
            <person name="Linke B."/>
            <person name="Mahmud T."/>
            <person name="Martinez-Arias R."/>
            <person name="McHardy A.C."/>
            <person name="Merai M."/>
            <person name="Meyer F."/>
            <person name="Mormann S."/>
            <person name="Munoz-Dorado J."/>
            <person name="Perez J."/>
            <person name="Pradella S."/>
            <person name="Rachid S."/>
            <person name="Raddatz G."/>
            <person name="Rosenau F."/>
            <person name="Rueckert C."/>
            <person name="Sasse F."/>
            <person name="Scharfe M."/>
            <person name="Schuster S.C."/>
            <person name="Suen G."/>
            <person name="Treuner-Lange A."/>
            <person name="Velicer G.J."/>
            <person name="Vorholter F.-J."/>
            <person name="Weissman K.J."/>
            <person name="Welch R.D."/>
            <person name="Wenzel S.C."/>
            <person name="Whitworth D.E."/>
            <person name="Wilhelm S."/>
            <person name="Wittmann C."/>
            <person name="Bloecker H."/>
            <person name="Puehler A."/>
            <person name="Mueller R."/>
        </authorList>
    </citation>
    <scope>NUCLEOTIDE SEQUENCE [LARGE SCALE GENOMIC DNA]</scope>
    <source>
        <strain evidence="3">So ce56</strain>
    </source>
</reference>
<proteinExistence type="predicted"/>
<evidence type="ECO:0008006" key="4">
    <source>
        <dbReference type="Google" id="ProtNLM"/>
    </source>
</evidence>
<keyword evidence="1" id="KW-0472">Membrane</keyword>
<dbReference type="AlphaFoldDB" id="A9EP55"/>
<evidence type="ECO:0000313" key="3">
    <source>
        <dbReference type="Proteomes" id="UP000002139"/>
    </source>
</evidence>
<name>A9EP55_SORC5</name>
<dbReference type="Proteomes" id="UP000002139">
    <property type="component" value="Chromosome"/>
</dbReference>
<feature type="transmembrane region" description="Helical" evidence="1">
    <location>
        <begin position="66"/>
        <end position="88"/>
    </location>
</feature>